<dbReference type="PANTHER" id="PTHR31391:SF64">
    <property type="entry name" value="B3 DOMAIN-CONTAINING PROTEIN OS06G0112300"/>
    <property type="match status" value="1"/>
</dbReference>
<name>A0AA35ZJ28_LACSI</name>
<evidence type="ECO:0000256" key="3">
    <source>
        <dbReference type="ARBA" id="ARBA00023125"/>
    </source>
</evidence>
<gene>
    <name evidence="8" type="ORF">LSALG_LOCUS32074</name>
</gene>
<sequence length="204" mass="23135">MGKISLRYVGALHSSVKKLLQLHYVLNLEPPLKMSTPMHDFRQMDPSPRTGNLQTQKQSANTTEKEQLDPQEDAAFWPLSGKPYFYVVLGKLIHGRRFQLSIPRELSEKLPTSTVPANIVYNGKVWDLLYHGDQTKKRFGNETWGKFVTDNKLVAGDACVFELMVGSLKSRIVKFKVQILRSGFPSELLEKAEGFNMNNPIAID</sequence>
<evidence type="ECO:0000256" key="6">
    <source>
        <dbReference type="SAM" id="MobiDB-lite"/>
    </source>
</evidence>
<keyword evidence="9" id="KW-1185">Reference proteome</keyword>
<dbReference type="SUPFAM" id="SSF101936">
    <property type="entry name" value="DNA-binding pseudobarrel domain"/>
    <property type="match status" value="1"/>
</dbReference>
<dbReference type="AlphaFoldDB" id="A0AA35ZJ28"/>
<evidence type="ECO:0000256" key="2">
    <source>
        <dbReference type="ARBA" id="ARBA00023015"/>
    </source>
</evidence>
<dbReference type="PROSITE" id="PS50863">
    <property type="entry name" value="B3"/>
    <property type="match status" value="1"/>
</dbReference>
<evidence type="ECO:0000256" key="5">
    <source>
        <dbReference type="ARBA" id="ARBA00023242"/>
    </source>
</evidence>
<dbReference type="SMART" id="SM01019">
    <property type="entry name" value="B3"/>
    <property type="match status" value="1"/>
</dbReference>
<dbReference type="GO" id="GO:0003677">
    <property type="term" value="F:DNA binding"/>
    <property type="evidence" value="ECO:0007669"/>
    <property type="project" value="UniProtKB-KW"/>
</dbReference>
<protein>
    <recommendedName>
        <fullName evidence="7">TF-B3 domain-containing protein</fullName>
    </recommendedName>
</protein>
<dbReference type="InterPro" id="IPR015300">
    <property type="entry name" value="DNA-bd_pseudobarrel_sf"/>
</dbReference>
<reference evidence="8" key="1">
    <citation type="submission" date="2023-04" db="EMBL/GenBank/DDBJ databases">
        <authorList>
            <person name="Vijverberg K."/>
            <person name="Xiong W."/>
            <person name="Schranz E."/>
        </authorList>
    </citation>
    <scope>NUCLEOTIDE SEQUENCE</scope>
</reference>
<evidence type="ECO:0000256" key="4">
    <source>
        <dbReference type="ARBA" id="ARBA00023163"/>
    </source>
</evidence>
<accession>A0AA35ZJ28</accession>
<dbReference type="EMBL" id="OX465083">
    <property type="protein sequence ID" value="CAI9293041.1"/>
    <property type="molecule type" value="Genomic_DNA"/>
</dbReference>
<organism evidence="8 9">
    <name type="scientific">Lactuca saligna</name>
    <name type="common">Willowleaf lettuce</name>
    <dbReference type="NCBI Taxonomy" id="75948"/>
    <lineage>
        <taxon>Eukaryota</taxon>
        <taxon>Viridiplantae</taxon>
        <taxon>Streptophyta</taxon>
        <taxon>Embryophyta</taxon>
        <taxon>Tracheophyta</taxon>
        <taxon>Spermatophyta</taxon>
        <taxon>Magnoliopsida</taxon>
        <taxon>eudicotyledons</taxon>
        <taxon>Gunneridae</taxon>
        <taxon>Pentapetalae</taxon>
        <taxon>asterids</taxon>
        <taxon>campanulids</taxon>
        <taxon>Asterales</taxon>
        <taxon>Asteraceae</taxon>
        <taxon>Cichorioideae</taxon>
        <taxon>Cichorieae</taxon>
        <taxon>Lactucinae</taxon>
        <taxon>Lactuca</taxon>
    </lineage>
</organism>
<dbReference type="CDD" id="cd10017">
    <property type="entry name" value="B3_DNA"/>
    <property type="match status" value="1"/>
</dbReference>
<feature type="region of interest" description="Disordered" evidence="6">
    <location>
        <begin position="36"/>
        <end position="68"/>
    </location>
</feature>
<keyword evidence="3" id="KW-0238">DNA-binding</keyword>
<keyword evidence="5" id="KW-0539">Nucleus</keyword>
<keyword evidence="2" id="KW-0805">Transcription regulation</keyword>
<evidence type="ECO:0000313" key="8">
    <source>
        <dbReference type="EMBL" id="CAI9293041.1"/>
    </source>
</evidence>
<dbReference type="Proteomes" id="UP001177003">
    <property type="component" value="Chromosome 7"/>
</dbReference>
<evidence type="ECO:0000313" key="9">
    <source>
        <dbReference type="Proteomes" id="UP001177003"/>
    </source>
</evidence>
<keyword evidence="4" id="KW-0804">Transcription</keyword>
<dbReference type="PANTHER" id="PTHR31391">
    <property type="entry name" value="B3 DOMAIN-CONTAINING PROTEIN OS11G0197600-RELATED"/>
    <property type="match status" value="1"/>
</dbReference>
<proteinExistence type="predicted"/>
<dbReference type="InterPro" id="IPR003340">
    <property type="entry name" value="B3_DNA-bd"/>
</dbReference>
<feature type="domain" description="TF-B3" evidence="7">
    <location>
        <begin position="85"/>
        <end position="183"/>
    </location>
</feature>
<dbReference type="Pfam" id="PF02362">
    <property type="entry name" value="B3"/>
    <property type="match status" value="1"/>
</dbReference>
<dbReference type="InterPro" id="IPR044837">
    <property type="entry name" value="REM16-like"/>
</dbReference>
<feature type="compositionally biased region" description="Polar residues" evidence="6">
    <location>
        <begin position="49"/>
        <end position="62"/>
    </location>
</feature>
<dbReference type="Gene3D" id="2.40.330.10">
    <property type="entry name" value="DNA-binding pseudobarrel domain"/>
    <property type="match status" value="1"/>
</dbReference>
<dbReference type="GO" id="GO:0005634">
    <property type="term" value="C:nucleus"/>
    <property type="evidence" value="ECO:0007669"/>
    <property type="project" value="UniProtKB-SubCell"/>
</dbReference>
<evidence type="ECO:0000259" key="7">
    <source>
        <dbReference type="PROSITE" id="PS50863"/>
    </source>
</evidence>
<evidence type="ECO:0000256" key="1">
    <source>
        <dbReference type="ARBA" id="ARBA00004123"/>
    </source>
</evidence>
<comment type="subcellular location">
    <subcellularLocation>
        <location evidence="1">Nucleus</location>
    </subcellularLocation>
</comment>